<dbReference type="SUPFAM" id="SSF48403">
    <property type="entry name" value="Ankyrin repeat"/>
    <property type="match status" value="1"/>
</dbReference>
<organism evidence="4">
    <name type="scientific">Campylobacter sp. CCS1377</name>
    <dbReference type="NCBI Taxonomy" id="3158229"/>
    <lineage>
        <taxon>Bacteria</taxon>
        <taxon>Pseudomonadati</taxon>
        <taxon>Campylobacterota</taxon>
        <taxon>Epsilonproteobacteria</taxon>
        <taxon>Campylobacterales</taxon>
        <taxon>Campylobacteraceae</taxon>
        <taxon>Campylobacter</taxon>
    </lineage>
</organism>
<gene>
    <name evidence="4" type="ORF">AAH949_08405</name>
</gene>
<dbReference type="PANTHER" id="PTHR24198">
    <property type="entry name" value="ANKYRIN REPEAT AND PROTEIN KINASE DOMAIN-CONTAINING PROTEIN"/>
    <property type="match status" value="1"/>
</dbReference>
<keyword evidence="2 3" id="KW-0040">ANK repeat</keyword>
<accession>A0AAU7E560</accession>
<dbReference type="Gene3D" id="1.25.40.20">
    <property type="entry name" value="Ankyrin repeat-containing domain"/>
    <property type="match status" value="1"/>
</dbReference>
<evidence type="ECO:0000256" key="2">
    <source>
        <dbReference type="ARBA" id="ARBA00023043"/>
    </source>
</evidence>
<dbReference type="RefSeq" id="WP_348518498.1">
    <property type="nucleotide sequence ID" value="NZ_CP155620.1"/>
</dbReference>
<keyword evidence="1" id="KW-0677">Repeat</keyword>
<proteinExistence type="predicted"/>
<dbReference type="InterPro" id="IPR002110">
    <property type="entry name" value="Ankyrin_rpt"/>
</dbReference>
<dbReference type="SMART" id="SM00248">
    <property type="entry name" value="ANK"/>
    <property type="match status" value="5"/>
</dbReference>
<dbReference type="EMBL" id="CP155620">
    <property type="protein sequence ID" value="XBJ29093.1"/>
    <property type="molecule type" value="Genomic_DNA"/>
</dbReference>
<dbReference type="Pfam" id="PF12796">
    <property type="entry name" value="Ank_2"/>
    <property type="match status" value="2"/>
</dbReference>
<reference evidence="4" key="1">
    <citation type="submission" date="2024-05" db="EMBL/GenBank/DDBJ databases">
        <title>Campylobacter coli isolated from environmental waters in Slovenia.</title>
        <authorList>
            <person name="Zautner A.E."/>
            <person name="Bunk B."/>
            <person name="Riedel T."/>
            <person name="Sproeer C."/>
        </authorList>
    </citation>
    <scope>NUCLEOTIDE SEQUENCE</scope>
    <source>
        <strain evidence="4">CCS1377</strain>
    </source>
</reference>
<name>A0AAU7E560_9BACT</name>
<evidence type="ECO:0000256" key="3">
    <source>
        <dbReference type="PROSITE-ProRule" id="PRU00023"/>
    </source>
</evidence>
<dbReference type="AlphaFoldDB" id="A0AAU7E560"/>
<dbReference type="PROSITE" id="PS50297">
    <property type="entry name" value="ANK_REP_REGION"/>
    <property type="match status" value="1"/>
</dbReference>
<evidence type="ECO:0000256" key="1">
    <source>
        <dbReference type="ARBA" id="ARBA00022737"/>
    </source>
</evidence>
<dbReference type="PROSITE" id="PS50088">
    <property type="entry name" value="ANK_REPEAT"/>
    <property type="match status" value="2"/>
</dbReference>
<sequence length="194" mass="21972">MEKALFDAVYNNDIKRLEQLIKQGVNINIQNQKKQSLIMVATYNNNIKMVEMLFKNGADVNLQDDYKNTPFLYAGANGQLEILKIIYTKADAIKPLNRYGGNALIPACEKGHVEVVEFLLKNTSVEVNHINNLGWTALLEVVILGDDTPEYAKIVKILVENGADIYIKDHKGKDALYYAKKNKMFKILKVLENP</sequence>
<feature type="repeat" description="ANK" evidence="3">
    <location>
        <begin position="133"/>
        <end position="170"/>
    </location>
</feature>
<protein>
    <submittedName>
        <fullName evidence="4">Ankyrin repeat domain-containing protein</fullName>
    </submittedName>
</protein>
<feature type="repeat" description="ANK" evidence="3">
    <location>
        <begin position="33"/>
        <end position="65"/>
    </location>
</feature>
<dbReference type="PANTHER" id="PTHR24198:SF165">
    <property type="entry name" value="ANKYRIN REPEAT-CONTAINING PROTEIN-RELATED"/>
    <property type="match status" value="1"/>
</dbReference>
<evidence type="ECO:0000313" key="4">
    <source>
        <dbReference type="EMBL" id="XBJ29093.1"/>
    </source>
</evidence>
<dbReference type="InterPro" id="IPR036770">
    <property type="entry name" value="Ankyrin_rpt-contain_sf"/>
</dbReference>